<evidence type="ECO:0000256" key="2">
    <source>
        <dbReference type="ARBA" id="ARBA00004123"/>
    </source>
</evidence>
<gene>
    <name evidence="9" type="ORF">CBR_g52089</name>
</gene>
<comment type="subcellular location">
    <subcellularLocation>
        <location evidence="2">Nucleus</location>
    </subcellularLocation>
</comment>
<dbReference type="GO" id="GO:0016787">
    <property type="term" value="F:hydrolase activity"/>
    <property type="evidence" value="ECO:0007669"/>
    <property type="project" value="UniProtKB-KW"/>
</dbReference>
<keyword evidence="5" id="KW-0479">Metal-binding</keyword>
<dbReference type="OrthoDB" id="2668416at2759"/>
<evidence type="ECO:0000256" key="5">
    <source>
        <dbReference type="ARBA" id="ARBA00022723"/>
    </source>
</evidence>
<evidence type="ECO:0000256" key="1">
    <source>
        <dbReference type="ARBA" id="ARBA00001968"/>
    </source>
</evidence>
<feature type="domain" description="DDE Tnp4" evidence="8">
    <location>
        <begin position="194"/>
        <end position="350"/>
    </location>
</feature>
<comment type="cofactor">
    <cofactor evidence="1">
        <name>a divalent metal cation</name>
        <dbReference type="ChEBI" id="CHEBI:60240"/>
    </cofactor>
</comment>
<dbReference type="Pfam" id="PF13359">
    <property type="entry name" value="DDE_Tnp_4"/>
    <property type="match status" value="1"/>
</dbReference>
<dbReference type="PANTHER" id="PTHR22930">
    <property type="match status" value="1"/>
</dbReference>
<keyword evidence="6" id="KW-0378">Hydrolase</keyword>
<keyword evidence="7" id="KW-0539">Nucleus</keyword>
<dbReference type="GO" id="GO:0005634">
    <property type="term" value="C:nucleus"/>
    <property type="evidence" value="ECO:0007669"/>
    <property type="project" value="UniProtKB-SubCell"/>
</dbReference>
<dbReference type="PANTHER" id="PTHR22930:SF85">
    <property type="entry name" value="GH03217P-RELATED"/>
    <property type="match status" value="1"/>
</dbReference>
<organism evidence="9 10">
    <name type="scientific">Chara braunii</name>
    <name type="common">Braun's stonewort</name>
    <dbReference type="NCBI Taxonomy" id="69332"/>
    <lineage>
        <taxon>Eukaryota</taxon>
        <taxon>Viridiplantae</taxon>
        <taxon>Streptophyta</taxon>
        <taxon>Charophyceae</taxon>
        <taxon>Charales</taxon>
        <taxon>Characeae</taxon>
        <taxon>Chara</taxon>
    </lineage>
</organism>
<evidence type="ECO:0000313" key="9">
    <source>
        <dbReference type="EMBL" id="GBG91207.1"/>
    </source>
</evidence>
<dbReference type="GO" id="GO:0046872">
    <property type="term" value="F:metal ion binding"/>
    <property type="evidence" value="ECO:0007669"/>
    <property type="project" value="UniProtKB-KW"/>
</dbReference>
<keyword evidence="10" id="KW-1185">Reference proteome</keyword>
<comment type="caution">
    <text evidence="9">The sequence shown here is derived from an EMBL/GenBank/DDBJ whole genome shotgun (WGS) entry which is preliminary data.</text>
</comment>
<dbReference type="InterPro" id="IPR045249">
    <property type="entry name" value="HARBI1-like"/>
</dbReference>
<dbReference type="Proteomes" id="UP000265515">
    <property type="component" value="Unassembled WGS sequence"/>
</dbReference>
<name>A0A388M9F2_CHABU</name>
<evidence type="ECO:0000256" key="3">
    <source>
        <dbReference type="ARBA" id="ARBA00006958"/>
    </source>
</evidence>
<comment type="similarity">
    <text evidence="3">Belongs to the HARBI1 family.</text>
</comment>
<dbReference type="GO" id="GO:0004518">
    <property type="term" value="F:nuclease activity"/>
    <property type="evidence" value="ECO:0007669"/>
    <property type="project" value="UniProtKB-KW"/>
</dbReference>
<evidence type="ECO:0000256" key="6">
    <source>
        <dbReference type="ARBA" id="ARBA00022801"/>
    </source>
</evidence>
<dbReference type="EMBL" id="BFEA01000882">
    <property type="protein sequence ID" value="GBG91207.1"/>
    <property type="molecule type" value="Genomic_DNA"/>
</dbReference>
<evidence type="ECO:0000259" key="8">
    <source>
        <dbReference type="Pfam" id="PF13359"/>
    </source>
</evidence>
<dbReference type="InterPro" id="IPR027806">
    <property type="entry name" value="HARBI1_dom"/>
</dbReference>
<evidence type="ECO:0000256" key="4">
    <source>
        <dbReference type="ARBA" id="ARBA00022722"/>
    </source>
</evidence>
<evidence type="ECO:0000313" key="10">
    <source>
        <dbReference type="Proteomes" id="UP000265515"/>
    </source>
</evidence>
<proteinExistence type="inferred from homology"/>
<dbReference type="AlphaFoldDB" id="A0A388M9F2"/>
<accession>A0A388M9F2</accession>
<keyword evidence="4" id="KW-0540">Nuclease</keyword>
<protein>
    <recommendedName>
        <fullName evidence="8">DDE Tnp4 domain-containing protein</fullName>
    </recommendedName>
</protein>
<reference evidence="9 10" key="1">
    <citation type="journal article" date="2018" name="Cell">
        <title>The Chara Genome: Secondary Complexity and Implications for Plant Terrestrialization.</title>
        <authorList>
            <person name="Nishiyama T."/>
            <person name="Sakayama H."/>
            <person name="Vries J.D."/>
            <person name="Buschmann H."/>
            <person name="Saint-Marcoux D."/>
            <person name="Ullrich K.K."/>
            <person name="Haas F.B."/>
            <person name="Vanderstraeten L."/>
            <person name="Becker D."/>
            <person name="Lang D."/>
            <person name="Vosolsobe S."/>
            <person name="Rombauts S."/>
            <person name="Wilhelmsson P.K.I."/>
            <person name="Janitza P."/>
            <person name="Kern R."/>
            <person name="Heyl A."/>
            <person name="Rumpler F."/>
            <person name="Villalobos L.I.A.C."/>
            <person name="Clay J.M."/>
            <person name="Skokan R."/>
            <person name="Toyoda A."/>
            <person name="Suzuki Y."/>
            <person name="Kagoshima H."/>
            <person name="Schijlen E."/>
            <person name="Tajeshwar N."/>
            <person name="Catarino B."/>
            <person name="Hetherington A.J."/>
            <person name="Saltykova A."/>
            <person name="Bonnot C."/>
            <person name="Breuninger H."/>
            <person name="Symeonidi A."/>
            <person name="Radhakrishnan G.V."/>
            <person name="Van Nieuwerburgh F."/>
            <person name="Deforce D."/>
            <person name="Chang C."/>
            <person name="Karol K.G."/>
            <person name="Hedrich R."/>
            <person name="Ulvskov P."/>
            <person name="Glockner G."/>
            <person name="Delwiche C.F."/>
            <person name="Petrasek J."/>
            <person name="Van de Peer Y."/>
            <person name="Friml J."/>
            <person name="Beilby M."/>
            <person name="Dolan L."/>
            <person name="Kohara Y."/>
            <person name="Sugano S."/>
            <person name="Fujiyama A."/>
            <person name="Delaux P.-M."/>
            <person name="Quint M."/>
            <person name="TheiBen G."/>
            <person name="Hagemann M."/>
            <person name="Harholt J."/>
            <person name="Dunand C."/>
            <person name="Zachgo S."/>
            <person name="Langdale J."/>
            <person name="Maumus F."/>
            <person name="Straeten D.V.D."/>
            <person name="Gould S.B."/>
            <person name="Rensing S.A."/>
        </authorList>
    </citation>
    <scope>NUCLEOTIDE SEQUENCE [LARGE SCALE GENOMIC DNA]</scope>
    <source>
        <strain evidence="9 10">S276</strain>
    </source>
</reference>
<evidence type="ECO:0000256" key="7">
    <source>
        <dbReference type="ARBA" id="ARBA00023242"/>
    </source>
</evidence>
<dbReference type="Gramene" id="GBG91207">
    <property type="protein sequence ID" value="GBG91207"/>
    <property type="gene ID" value="CBR_g52089"/>
</dbReference>
<sequence>MQTVNDLRRASGRDLGRREAAIAQALMDVHSSPGLWDAPVLLWDAIMASVMPRKTPRWWVKRRTGGTWRDLTIAHDATDEYCHDKLQMAGTVFNDIVAACCPFLHCTLTHYREPLQPDHIVACALYRWASGETFESSTPPFGIGRCSGIKAVQDVTTAILAAYLEKIAIPSSRRLVQVLRAFSGKGFPNCFGAIDCTHIYVDKPANAPSDNYFDRKQQFSAVAQAVVDHDMRIIDLFVGYPGCIHDQRMLQNSSLIRRAESGAIFNEDPIVLSGGVWMTGYLLGDNGYAPQTWIVIPYGALFGMLQKNTRGVVERVFGRLKGMWRLFLLHHKTNMNNLPQQFVAICIIHNLLLEVMVAFDEGLLLDLDRDGNPVPIDLGLQDLSRPVCQANTTEAALTLRDVLRMHMG</sequence>